<dbReference type="PANTHER" id="PTHR12526">
    <property type="entry name" value="GLYCOSYLTRANSFERASE"/>
    <property type="match status" value="1"/>
</dbReference>
<organism evidence="3 4">
    <name type="scientific">Sporosarcina limicola</name>
    <dbReference type="NCBI Taxonomy" id="34101"/>
    <lineage>
        <taxon>Bacteria</taxon>
        <taxon>Bacillati</taxon>
        <taxon>Bacillota</taxon>
        <taxon>Bacilli</taxon>
        <taxon>Bacillales</taxon>
        <taxon>Caryophanaceae</taxon>
        <taxon>Sporosarcina</taxon>
    </lineage>
</organism>
<dbReference type="SUPFAM" id="SSF53756">
    <property type="entry name" value="UDP-Glycosyltransferase/glycogen phosphorylase"/>
    <property type="match status" value="1"/>
</dbReference>
<sequence>MKKILFAATVYHHLSSFHKPFMALFQEKGFEVHAIGSNSMGRKDELIELGIICHDIEFDKTPFSSKNRSTIKELNWLFENIYFDLIHVHTPIAAFITRYVASKKKQGKILYTAHGFHFFAGAPVKNWLFYYTAEKIAVKWTDGLVVMNKEDFQLAKKLGYQENENVFKVHGVGVDLSEFKTNAVSEEVDIRQELDLDKDTLIISCIAELSARKNHEFLLQNWKAIIEKYPNVHVVFAGNGKAENKINTIIEQQGLKNVHVLGFRGDVPKLIASSDIVTLLSKHEGLPRCLMEAMACGKTIITSNVRGSTDLVEHGKSGMTVELNDNENLVKSFIKLLGNEQMRIDFGKQGQRKIQDYSLKNVLHEMDTIYSRYLT</sequence>
<dbReference type="Proteomes" id="UP000658225">
    <property type="component" value="Unassembled WGS sequence"/>
</dbReference>
<proteinExistence type="predicted"/>
<dbReference type="Pfam" id="PF13477">
    <property type="entry name" value="Glyco_trans_4_2"/>
    <property type="match status" value="1"/>
</dbReference>
<dbReference type="CDD" id="cd03808">
    <property type="entry name" value="GT4_CapM-like"/>
    <property type="match status" value="1"/>
</dbReference>
<dbReference type="AlphaFoldDB" id="A0A927R5V6"/>
<protein>
    <submittedName>
        <fullName evidence="3">Glycosyltransferase involved in cell wall biosynthesis</fullName>
    </submittedName>
</protein>
<dbReference type="PANTHER" id="PTHR12526:SF630">
    <property type="entry name" value="GLYCOSYLTRANSFERASE"/>
    <property type="match status" value="1"/>
</dbReference>
<dbReference type="RefSeq" id="WP_225942189.1">
    <property type="nucleotide sequence ID" value="NZ_JADBEL010000027.1"/>
</dbReference>
<dbReference type="EMBL" id="JADBEL010000027">
    <property type="protein sequence ID" value="MBE1556488.1"/>
    <property type="molecule type" value="Genomic_DNA"/>
</dbReference>
<reference evidence="3" key="1">
    <citation type="submission" date="2020-10" db="EMBL/GenBank/DDBJ databases">
        <title>Genomic Encyclopedia of Type Strains, Phase IV (KMG-IV): sequencing the most valuable type-strain genomes for metagenomic binning, comparative biology and taxonomic classification.</title>
        <authorList>
            <person name="Goeker M."/>
        </authorList>
    </citation>
    <scope>NUCLEOTIDE SEQUENCE</scope>
    <source>
        <strain evidence="3">DSM 13886</strain>
    </source>
</reference>
<evidence type="ECO:0000313" key="3">
    <source>
        <dbReference type="EMBL" id="MBE1556488.1"/>
    </source>
</evidence>
<evidence type="ECO:0000259" key="2">
    <source>
        <dbReference type="Pfam" id="PF13477"/>
    </source>
</evidence>
<gene>
    <name evidence="3" type="ORF">H4683_003613</name>
</gene>
<feature type="domain" description="Glycosyl transferase family 1" evidence="1">
    <location>
        <begin position="189"/>
        <end position="352"/>
    </location>
</feature>
<feature type="domain" description="Glycosyltransferase subfamily 4-like N-terminal" evidence="2">
    <location>
        <begin position="5"/>
        <end position="143"/>
    </location>
</feature>
<dbReference type="Pfam" id="PF00534">
    <property type="entry name" value="Glycos_transf_1"/>
    <property type="match status" value="1"/>
</dbReference>
<dbReference type="GO" id="GO:0016757">
    <property type="term" value="F:glycosyltransferase activity"/>
    <property type="evidence" value="ECO:0007669"/>
    <property type="project" value="InterPro"/>
</dbReference>
<evidence type="ECO:0000259" key="1">
    <source>
        <dbReference type="Pfam" id="PF00534"/>
    </source>
</evidence>
<accession>A0A927R5V6</accession>
<evidence type="ECO:0000313" key="4">
    <source>
        <dbReference type="Proteomes" id="UP000658225"/>
    </source>
</evidence>
<dbReference type="InterPro" id="IPR028098">
    <property type="entry name" value="Glyco_trans_4-like_N"/>
</dbReference>
<dbReference type="Gene3D" id="3.40.50.2000">
    <property type="entry name" value="Glycogen Phosphorylase B"/>
    <property type="match status" value="2"/>
</dbReference>
<keyword evidence="4" id="KW-1185">Reference proteome</keyword>
<name>A0A927R5V6_9BACL</name>
<dbReference type="InterPro" id="IPR001296">
    <property type="entry name" value="Glyco_trans_1"/>
</dbReference>
<comment type="caution">
    <text evidence="3">The sequence shown here is derived from an EMBL/GenBank/DDBJ whole genome shotgun (WGS) entry which is preliminary data.</text>
</comment>